<evidence type="ECO:0000313" key="1">
    <source>
        <dbReference type="EMBL" id="GAA5507674.1"/>
    </source>
</evidence>
<name>A0ABP9VR81_9BACT</name>
<dbReference type="Proteomes" id="UP001416858">
    <property type="component" value="Unassembled WGS sequence"/>
</dbReference>
<keyword evidence="2" id="KW-1185">Reference proteome</keyword>
<evidence type="ECO:0008006" key="3">
    <source>
        <dbReference type="Google" id="ProtNLM"/>
    </source>
</evidence>
<dbReference type="RefSeq" id="WP_345684525.1">
    <property type="nucleotide sequence ID" value="NZ_BAABRO010000006.1"/>
</dbReference>
<dbReference type="EMBL" id="BAABRO010000006">
    <property type="protein sequence ID" value="GAA5507674.1"/>
    <property type="molecule type" value="Genomic_DNA"/>
</dbReference>
<proteinExistence type="predicted"/>
<protein>
    <recommendedName>
        <fullName evidence="3">Carboxypeptidase regulatory-like domain-containing protein</fullName>
    </recommendedName>
</protein>
<comment type="caution">
    <text evidence="1">The sequence shown here is derived from an EMBL/GenBank/DDBJ whole genome shotgun (WGS) entry which is preliminary data.</text>
</comment>
<dbReference type="PROSITE" id="PS51257">
    <property type="entry name" value="PROKAR_LIPOPROTEIN"/>
    <property type="match status" value="1"/>
</dbReference>
<gene>
    <name evidence="1" type="ORF">Rcae01_03131</name>
</gene>
<organism evidence="1 2">
    <name type="scientific">Novipirellula caenicola</name>
    <dbReference type="NCBI Taxonomy" id="1536901"/>
    <lineage>
        <taxon>Bacteria</taxon>
        <taxon>Pseudomonadati</taxon>
        <taxon>Planctomycetota</taxon>
        <taxon>Planctomycetia</taxon>
        <taxon>Pirellulales</taxon>
        <taxon>Pirellulaceae</taxon>
        <taxon>Novipirellula</taxon>
    </lineage>
</organism>
<sequence length="156" mass="17054">MIQRRSREDTVRPVMAKAMLIAVSISISLATGCSEPAPERIALHGTVQSDGKPIERATLILTPASQTGTPVATRIDTGRFAFTRLTGPYAGEYTVRVNPDEPAIESIIEVAEQDPRKAAREFGVQRSKSLPRNATTNMTKQIEVTPQQKSPLRIDL</sequence>
<reference evidence="1 2" key="1">
    <citation type="submission" date="2024-02" db="EMBL/GenBank/DDBJ databases">
        <title>Rhodopirellula caenicola NBRC 110016.</title>
        <authorList>
            <person name="Ichikawa N."/>
            <person name="Katano-Makiyama Y."/>
            <person name="Hidaka K."/>
        </authorList>
    </citation>
    <scope>NUCLEOTIDE SEQUENCE [LARGE SCALE GENOMIC DNA]</scope>
    <source>
        <strain evidence="1 2">NBRC 110016</strain>
    </source>
</reference>
<accession>A0ABP9VR81</accession>
<evidence type="ECO:0000313" key="2">
    <source>
        <dbReference type="Proteomes" id="UP001416858"/>
    </source>
</evidence>